<feature type="transmembrane region" description="Helical" evidence="1">
    <location>
        <begin position="635"/>
        <end position="658"/>
    </location>
</feature>
<dbReference type="SUPFAM" id="SSF103473">
    <property type="entry name" value="MFS general substrate transporter"/>
    <property type="match status" value="1"/>
</dbReference>
<keyword evidence="2" id="KW-0732">Signal</keyword>
<dbReference type="EnsemblMetazoa" id="XM_030982887">
    <property type="protein sequence ID" value="XP_030838747"/>
    <property type="gene ID" value="LOC762884"/>
</dbReference>
<sequence>MELVKLITFVLFVSTLGRSAFTGHCTFNSGLLSGVQYKLKLKPLKFLGSRLAYYANTTSTLQLQLLIAGDVNPNPGPISNDLTLEKQNHASTTLPPHNSRKYSRYELLQLNVPGQQRTELQREVRENICCLGIERRNERRKWKSHRGKRAGRRKQRPIPVRITTCNRSSLNNALKPGTHHQSNLISVPRLKTNISSSTKLCLWNARSLRNKVHLICDYILEHDLDILIITESWLKEDDQVVIGECTPPGYMFHSSPRKTGHGGGIAVLFKSELNLTTKPVSNVTTFESVHVISRTSTLHIVVIYRPPPSTANGLTVPDFLNEFESFLTDLSVLPGKLLVLGDFNFHVDLPAKPDVSAFLQATSSASLHQHVIGPTHSHGHTLDLVFTRETESLIKKCNIYDVQMSDHFVIDVQLDIPLPQPQKILTISRNFKAINKEIFLTALCESILDFNHQGDPESGFKWYNETMQSLLDESAPPTSKERPVRRRMLWYNDDIHLARREKRRAERKWKKTKSDVDRNEFLDKQRYSSNLICRTKIAYFHSTLSSCENKDLYKTVDYLLNRKIPSLPVHDSVETCSFLGLFRLLGVPVIRTFLSAVVQEHEHGALFALLGVLDGLCSFLALPIVNGVYYSTIDVLSTAVFFFMSALLFISIIITGALQCRGFGRENRNRPLSVHADINDETGLLPPENDQ</sequence>
<dbReference type="AlphaFoldDB" id="A0A7M7NM57"/>
<organism evidence="4 5">
    <name type="scientific">Strongylocentrotus purpuratus</name>
    <name type="common">Purple sea urchin</name>
    <dbReference type="NCBI Taxonomy" id="7668"/>
    <lineage>
        <taxon>Eukaryota</taxon>
        <taxon>Metazoa</taxon>
        <taxon>Echinodermata</taxon>
        <taxon>Eleutherozoa</taxon>
        <taxon>Echinozoa</taxon>
        <taxon>Echinoidea</taxon>
        <taxon>Euechinoidea</taxon>
        <taxon>Echinacea</taxon>
        <taxon>Camarodonta</taxon>
        <taxon>Echinidea</taxon>
        <taxon>Strongylocentrotidae</taxon>
        <taxon>Strongylocentrotus</taxon>
    </lineage>
</organism>
<proteinExistence type="predicted"/>
<dbReference type="GeneID" id="762884"/>
<dbReference type="OrthoDB" id="10072198at2759"/>
<feature type="chain" id="PRO_5029750136" description="Endonuclease/exonuclease/phosphatase domain-containing protein" evidence="2">
    <location>
        <begin position="18"/>
        <end position="691"/>
    </location>
</feature>
<dbReference type="RefSeq" id="XP_030838747.1">
    <property type="nucleotide sequence ID" value="XM_030982887.1"/>
</dbReference>
<dbReference type="InterPro" id="IPR036259">
    <property type="entry name" value="MFS_trans_sf"/>
</dbReference>
<feature type="transmembrane region" description="Helical" evidence="1">
    <location>
        <begin position="605"/>
        <end position="629"/>
    </location>
</feature>
<dbReference type="InterPro" id="IPR005135">
    <property type="entry name" value="Endo/exonuclease/phosphatase"/>
</dbReference>
<dbReference type="Proteomes" id="UP000007110">
    <property type="component" value="Unassembled WGS sequence"/>
</dbReference>
<dbReference type="PANTHER" id="PTHR46670">
    <property type="entry name" value="ENDO/EXONUCLEASE/PHOSPHATASE DOMAIN-CONTAINING PROTEIN"/>
    <property type="match status" value="1"/>
</dbReference>
<evidence type="ECO:0000256" key="2">
    <source>
        <dbReference type="SAM" id="SignalP"/>
    </source>
</evidence>
<dbReference type="GO" id="GO:0003824">
    <property type="term" value="F:catalytic activity"/>
    <property type="evidence" value="ECO:0007669"/>
    <property type="project" value="InterPro"/>
</dbReference>
<feature type="domain" description="Endonuclease/exonuclease/phosphatase" evidence="3">
    <location>
        <begin position="203"/>
        <end position="407"/>
    </location>
</feature>
<keyword evidence="5" id="KW-1185">Reference proteome</keyword>
<evidence type="ECO:0000256" key="1">
    <source>
        <dbReference type="SAM" id="Phobius"/>
    </source>
</evidence>
<accession>A0A7M7NM57</accession>
<protein>
    <recommendedName>
        <fullName evidence="3">Endonuclease/exonuclease/phosphatase domain-containing protein</fullName>
    </recommendedName>
</protein>
<dbReference type="PANTHER" id="PTHR46670:SF3">
    <property type="entry name" value="ENDONUCLEASE_EXONUCLEASE_PHOSPHATASE DOMAIN-CONTAINING PROTEIN"/>
    <property type="match status" value="1"/>
</dbReference>
<dbReference type="Pfam" id="PF03372">
    <property type="entry name" value="Exo_endo_phos"/>
    <property type="match status" value="1"/>
</dbReference>
<reference evidence="4" key="2">
    <citation type="submission" date="2021-01" db="UniProtKB">
        <authorList>
            <consortium name="EnsemblMetazoa"/>
        </authorList>
    </citation>
    <scope>IDENTIFICATION</scope>
</reference>
<dbReference type="KEGG" id="spu:762884"/>
<keyword evidence="1" id="KW-0812">Transmembrane</keyword>
<dbReference type="InParanoid" id="A0A7M7NM57"/>
<name>A0A7M7NM57_STRPU</name>
<reference evidence="5" key="1">
    <citation type="submission" date="2015-02" db="EMBL/GenBank/DDBJ databases">
        <title>Genome sequencing for Strongylocentrotus purpuratus.</title>
        <authorList>
            <person name="Murali S."/>
            <person name="Liu Y."/>
            <person name="Vee V."/>
            <person name="English A."/>
            <person name="Wang M."/>
            <person name="Skinner E."/>
            <person name="Han Y."/>
            <person name="Muzny D.M."/>
            <person name="Worley K.C."/>
            <person name="Gibbs R.A."/>
        </authorList>
    </citation>
    <scope>NUCLEOTIDE SEQUENCE</scope>
</reference>
<dbReference type="InterPro" id="IPR036691">
    <property type="entry name" value="Endo/exonu/phosph_ase_sf"/>
</dbReference>
<evidence type="ECO:0000313" key="5">
    <source>
        <dbReference type="Proteomes" id="UP000007110"/>
    </source>
</evidence>
<keyword evidence="1" id="KW-1133">Transmembrane helix</keyword>
<dbReference type="Gene3D" id="3.60.10.10">
    <property type="entry name" value="Endonuclease/exonuclease/phosphatase"/>
    <property type="match status" value="1"/>
</dbReference>
<feature type="signal peptide" evidence="2">
    <location>
        <begin position="1"/>
        <end position="17"/>
    </location>
</feature>
<dbReference type="SUPFAM" id="SSF56219">
    <property type="entry name" value="DNase I-like"/>
    <property type="match status" value="1"/>
</dbReference>
<evidence type="ECO:0000259" key="3">
    <source>
        <dbReference type="Pfam" id="PF03372"/>
    </source>
</evidence>
<evidence type="ECO:0000313" key="4">
    <source>
        <dbReference type="EnsemblMetazoa" id="XP_030838747"/>
    </source>
</evidence>
<keyword evidence="1" id="KW-0472">Membrane</keyword>